<name>A0A415SAP1_MEDGN</name>
<gene>
    <name evidence="1" type="ORF">DWZ50_06775</name>
</gene>
<comment type="caution">
    <text evidence="1">The sequence shown here is derived from an EMBL/GenBank/DDBJ whole genome shotgun (WGS) entry which is preliminary data.</text>
</comment>
<proteinExistence type="predicted"/>
<reference evidence="1 2" key="1">
    <citation type="submission" date="2018-08" db="EMBL/GenBank/DDBJ databases">
        <title>A genome reference for cultivated species of the human gut microbiota.</title>
        <authorList>
            <person name="Zou Y."/>
            <person name="Xue W."/>
            <person name="Luo G."/>
        </authorList>
    </citation>
    <scope>NUCLEOTIDE SEQUENCE [LARGE SCALE GENOMIC DNA]</scope>
    <source>
        <strain evidence="1 2">AF33-12</strain>
    </source>
</reference>
<protein>
    <recommendedName>
        <fullName evidence="3">PD-(D/E)XK nuclease family transposase</fullName>
    </recommendedName>
</protein>
<dbReference type="RefSeq" id="WP_004614262.1">
    <property type="nucleotide sequence ID" value="NZ_JBCPGC010000056.1"/>
</dbReference>
<evidence type="ECO:0000313" key="2">
    <source>
        <dbReference type="Proteomes" id="UP000285610"/>
    </source>
</evidence>
<sequence length="317" mass="36296">MKLETTLSQTLYTAGNNSDYDAACKRLLSEKIILAWIMKNCLEEYRDCNISEIIENYIEGEPQIAEIPIQPDQTNTVNRSLIRGGQTEDKTITEGTITYDIRFMATAPKSGELIRLIINVEAQNNFYPGYPLIKRGIYYCSRMISAQYGTEFSASHYEDIKKVYSIWICMNPPKYRENTITKYSITEKQLVGHVTEKVENYDLMSAIMICLGKPNSENYNGVLKLLNVLLSSEKAPDEKEKILHDDFDIEMTQNLEREVSLMCNLSQGIVESTTERNTLDSIRNLMETLNLTIEEAMAALKIPESERPKYVSMLEDQ</sequence>
<dbReference type="Proteomes" id="UP000285610">
    <property type="component" value="Unassembled WGS sequence"/>
</dbReference>
<organism evidence="1 2">
    <name type="scientific">Mediterraneibacter gnavus</name>
    <name type="common">Ruminococcus gnavus</name>
    <dbReference type="NCBI Taxonomy" id="33038"/>
    <lineage>
        <taxon>Bacteria</taxon>
        <taxon>Bacillati</taxon>
        <taxon>Bacillota</taxon>
        <taxon>Clostridia</taxon>
        <taxon>Lachnospirales</taxon>
        <taxon>Lachnospiraceae</taxon>
        <taxon>Mediterraneibacter</taxon>
    </lineage>
</organism>
<evidence type="ECO:0000313" key="1">
    <source>
        <dbReference type="EMBL" id="RHM77643.1"/>
    </source>
</evidence>
<dbReference type="EMBL" id="QRQE01000013">
    <property type="protein sequence ID" value="RHM77643.1"/>
    <property type="molecule type" value="Genomic_DNA"/>
</dbReference>
<accession>A0A415SAP1</accession>
<evidence type="ECO:0008006" key="3">
    <source>
        <dbReference type="Google" id="ProtNLM"/>
    </source>
</evidence>
<dbReference type="AlphaFoldDB" id="A0A415SAP1"/>